<dbReference type="Pfam" id="PF01526">
    <property type="entry name" value="DDE_Tnp_Tn3"/>
    <property type="match status" value="1"/>
</dbReference>
<evidence type="ECO:0000313" key="3">
    <source>
        <dbReference type="Proteomes" id="UP000033874"/>
    </source>
</evidence>
<dbReference type="Proteomes" id="UP000033874">
    <property type="component" value="Unassembled WGS sequence"/>
</dbReference>
<dbReference type="GO" id="GO:0004803">
    <property type="term" value="F:transposase activity"/>
    <property type="evidence" value="ECO:0007669"/>
    <property type="project" value="InterPro"/>
</dbReference>
<comment type="caution">
    <text evidence="2">The sequence shown here is derived from an EMBL/GenBank/DDBJ whole genome shotgun (WGS) entry which is preliminary data.</text>
</comment>
<feature type="domain" description="Tn3 transposase DDE" evidence="1">
    <location>
        <begin position="77"/>
        <end position="454"/>
    </location>
</feature>
<dbReference type="PATRIC" id="fig|56193.3.peg.5444"/>
<dbReference type="GO" id="GO:0006313">
    <property type="term" value="P:DNA transposition"/>
    <property type="evidence" value="ECO:0007669"/>
    <property type="project" value="InterPro"/>
</dbReference>
<name>A0A0M3ALB3_9SPHN</name>
<proteinExistence type="predicted"/>
<keyword evidence="3" id="KW-1185">Reference proteome</keyword>
<dbReference type="AlphaFoldDB" id="A0A0M3ALB3"/>
<sequence length="471" mass="51664">MRNNGWPTTIEAYLRRFQEPLALRMEMLGEAIADGEIGIANDRFQVPRLSAAPKDPAVDETRSALFGQIGDVQLPAVMVSVDCSTGFSSVLLGRAPTRPAELEVLYAALLALGTEKTAADMARMLDGVSDDRIEMMMRTLEENAQFRAASDRVAASMLANPITRLWGSGIAGSADMMSMDATRHLWLARIEPRRRTPAVGTYTHVVDQWAIIYDQPVLLNLRQAGVAIEGALNQKVCELQRLAVDTHGFTHFAMAAAKLLGFDLAPRLADLATRKLYLPDGVAVPQTLEPMVVRVKVSRLAKEGWDSLLHVIMSLKTGHSSAATIIDRHGSAARGTATYEAGTLVGKVLRSLFLLDYLVKPDFRREVHRNLSQGESVHQLQRAILAGRIEAKHGRKHSEIVAVSGALTLLTNIVMAWKTAAMQEVVDARPGRYPPEYLAHVAPVAVRHSNMHGKLHFPIRERGHPRKAATP</sequence>
<evidence type="ECO:0000313" key="2">
    <source>
        <dbReference type="EMBL" id="KKW89339.1"/>
    </source>
</evidence>
<accession>A0A0M3ALB3</accession>
<organism evidence="2 3">
    <name type="scientific">Sphingobium chungbukense</name>
    <dbReference type="NCBI Taxonomy" id="56193"/>
    <lineage>
        <taxon>Bacteria</taxon>
        <taxon>Pseudomonadati</taxon>
        <taxon>Pseudomonadota</taxon>
        <taxon>Alphaproteobacteria</taxon>
        <taxon>Sphingomonadales</taxon>
        <taxon>Sphingomonadaceae</taxon>
        <taxon>Sphingobium</taxon>
    </lineage>
</organism>
<evidence type="ECO:0000259" key="1">
    <source>
        <dbReference type="Pfam" id="PF01526"/>
    </source>
</evidence>
<dbReference type="InterPro" id="IPR002513">
    <property type="entry name" value="Tn3_Tnp_DDE_dom"/>
</dbReference>
<dbReference type="EMBL" id="LBIC01000022">
    <property type="protein sequence ID" value="KKW89339.1"/>
    <property type="molecule type" value="Genomic_DNA"/>
</dbReference>
<dbReference type="STRING" id="56193.YP76_25780"/>
<reference evidence="2 3" key="1">
    <citation type="submission" date="2015-04" db="EMBL/GenBank/DDBJ databases">
        <title>Genome sequence of aromatic hydrocarbons-degrading Sphingobium chungbukense DJ77.</title>
        <authorList>
            <person name="Kim Y.-C."/>
            <person name="Chae J.-C."/>
        </authorList>
    </citation>
    <scope>NUCLEOTIDE SEQUENCE [LARGE SCALE GENOMIC DNA]</scope>
    <source>
        <strain evidence="2 3">DJ77</strain>
    </source>
</reference>
<gene>
    <name evidence="2" type="ORF">YP76_25780</name>
</gene>
<protein>
    <recommendedName>
        <fullName evidence="1">Tn3 transposase DDE domain-containing protein</fullName>
    </recommendedName>
</protein>